<sequence>MTTLNRRQILAGTGATLAVSMASVPATAAAVTGSSPDLAGKSILITGTSSGFGRLGALMYARRGARVFATMRNLPRPEGAELEQIARDEKLDLTVLPLDVLSDAQAAATVAEVERRLGGPLDVLVNNAGIVISGPVEVQDLLAAQLAFDTNVFGYQRMARAVLPGMRRNKSGLIVNVSSQQGRIIMPGMGLYSATKFAVESMSEQLAYELAPHGIEVVIIQPGGYPTDVGENRARYNAALLARAEERHTAGYPAMVASMTPAPGAGRASAAATARPDPADVPRAIAEIVAMAPGTRPLRRPVHPAPKPQEAINRVSAETQRALLANGPHAEAARAVLD</sequence>
<name>A0ABV3RAP2_9SPHN</name>
<dbReference type="PRINTS" id="PR00081">
    <property type="entry name" value="GDHRDH"/>
</dbReference>
<dbReference type="PROSITE" id="PS51318">
    <property type="entry name" value="TAT"/>
    <property type="match status" value="1"/>
</dbReference>
<reference evidence="3 4" key="1">
    <citation type="submission" date="2024-06" db="EMBL/GenBank/DDBJ databases">
        <title>Novosphingobium rhizovicinus M1R2S20.</title>
        <authorList>
            <person name="Sun J.-Q."/>
        </authorList>
    </citation>
    <scope>NUCLEOTIDE SEQUENCE [LARGE SCALE GENOMIC DNA]</scope>
    <source>
        <strain evidence="3 4">M1R2S20</strain>
    </source>
</reference>
<keyword evidence="3" id="KW-0560">Oxidoreductase</keyword>
<dbReference type="InterPro" id="IPR036291">
    <property type="entry name" value="NAD(P)-bd_dom_sf"/>
</dbReference>
<evidence type="ECO:0000313" key="3">
    <source>
        <dbReference type="EMBL" id="MEW9855010.1"/>
    </source>
</evidence>
<accession>A0ABV3RAP2</accession>
<dbReference type="PANTHER" id="PTHR43976">
    <property type="entry name" value="SHORT CHAIN DEHYDROGENASE"/>
    <property type="match status" value="1"/>
</dbReference>
<feature type="signal peptide" evidence="2">
    <location>
        <begin position="1"/>
        <end position="28"/>
    </location>
</feature>
<dbReference type="SUPFAM" id="SSF51735">
    <property type="entry name" value="NAD(P)-binding Rossmann-fold domains"/>
    <property type="match status" value="1"/>
</dbReference>
<dbReference type="GO" id="GO:0016491">
    <property type="term" value="F:oxidoreductase activity"/>
    <property type="evidence" value="ECO:0007669"/>
    <property type="project" value="UniProtKB-KW"/>
</dbReference>
<proteinExistence type="inferred from homology"/>
<dbReference type="PANTHER" id="PTHR43976:SF9">
    <property type="entry name" value="OXIDOREDUCTASE"/>
    <property type="match status" value="1"/>
</dbReference>
<keyword evidence="2" id="KW-0732">Signal</keyword>
<dbReference type="Gene3D" id="3.40.50.720">
    <property type="entry name" value="NAD(P)-binding Rossmann-like Domain"/>
    <property type="match status" value="1"/>
</dbReference>
<dbReference type="InterPro" id="IPR020904">
    <property type="entry name" value="Sc_DH/Rdtase_CS"/>
</dbReference>
<dbReference type="PROSITE" id="PS00061">
    <property type="entry name" value="ADH_SHORT"/>
    <property type="match status" value="1"/>
</dbReference>
<dbReference type="InterPro" id="IPR006311">
    <property type="entry name" value="TAT_signal"/>
</dbReference>
<evidence type="ECO:0000313" key="4">
    <source>
        <dbReference type="Proteomes" id="UP001556118"/>
    </source>
</evidence>
<dbReference type="InterPro" id="IPR002347">
    <property type="entry name" value="SDR_fam"/>
</dbReference>
<gene>
    <name evidence="3" type="ORF">ABUH87_07420</name>
</gene>
<feature type="chain" id="PRO_5045257200" evidence="2">
    <location>
        <begin position="29"/>
        <end position="338"/>
    </location>
</feature>
<dbReference type="RefSeq" id="WP_367771945.1">
    <property type="nucleotide sequence ID" value="NZ_JBFNXR010000021.1"/>
</dbReference>
<dbReference type="EMBL" id="JBFNXR010000021">
    <property type="protein sequence ID" value="MEW9855010.1"/>
    <property type="molecule type" value="Genomic_DNA"/>
</dbReference>
<dbReference type="EC" id="1.1.-.-" evidence="3"/>
<dbReference type="Pfam" id="PF00106">
    <property type="entry name" value="adh_short"/>
    <property type="match status" value="1"/>
</dbReference>
<organism evidence="3 4">
    <name type="scientific">Novosphingobium rhizovicinum</name>
    <dbReference type="NCBI Taxonomy" id="3228928"/>
    <lineage>
        <taxon>Bacteria</taxon>
        <taxon>Pseudomonadati</taxon>
        <taxon>Pseudomonadota</taxon>
        <taxon>Alphaproteobacteria</taxon>
        <taxon>Sphingomonadales</taxon>
        <taxon>Sphingomonadaceae</taxon>
        <taxon>Novosphingobium</taxon>
    </lineage>
</organism>
<dbReference type="Proteomes" id="UP001556118">
    <property type="component" value="Unassembled WGS sequence"/>
</dbReference>
<evidence type="ECO:0000256" key="2">
    <source>
        <dbReference type="SAM" id="SignalP"/>
    </source>
</evidence>
<keyword evidence="4" id="KW-1185">Reference proteome</keyword>
<evidence type="ECO:0000256" key="1">
    <source>
        <dbReference type="RuleBase" id="RU000363"/>
    </source>
</evidence>
<dbReference type="InterPro" id="IPR051911">
    <property type="entry name" value="SDR_oxidoreductase"/>
</dbReference>
<dbReference type="CDD" id="cd05374">
    <property type="entry name" value="17beta-HSD-like_SDR_c"/>
    <property type="match status" value="1"/>
</dbReference>
<comment type="similarity">
    <text evidence="1">Belongs to the short-chain dehydrogenases/reductases (SDR) family.</text>
</comment>
<dbReference type="PRINTS" id="PR00080">
    <property type="entry name" value="SDRFAMILY"/>
</dbReference>
<comment type="caution">
    <text evidence="3">The sequence shown here is derived from an EMBL/GenBank/DDBJ whole genome shotgun (WGS) entry which is preliminary data.</text>
</comment>
<protein>
    <submittedName>
        <fullName evidence="3">SDR family oxidoreductase</fullName>
        <ecNumber evidence="3">1.1.-.-</ecNumber>
    </submittedName>
</protein>